<evidence type="ECO:0000256" key="1">
    <source>
        <dbReference type="ARBA" id="ARBA00022679"/>
    </source>
</evidence>
<dbReference type="EMBL" id="JACHGB010000003">
    <property type="protein sequence ID" value="MBB5271633.1"/>
    <property type="molecule type" value="Genomic_DNA"/>
</dbReference>
<dbReference type="GO" id="GO:0004001">
    <property type="term" value="F:adenosine kinase activity"/>
    <property type="evidence" value="ECO:0007669"/>
    <property type="project" value="UniProtKB-EC"/>
</dbReference>
<dbReference type="AlphaFoldDB" id="A0A7W8M8B1"/>
<dbReference type="PANTHER" id="PTHR10584">
    <property type="entry name" value="SUGAR KINASE"/>
    <property type="match status" value="1"/>
</dbReference>
<evidence type="ECO:0000259" key="3">
    <source>
        <dbReference type="Pfam" id="PF00294"/>
    </source>
</evidence>
<evidence type="ECO:0000313" key="5">
    <source>
        <dbReference type="Proteomes" id="UP000532440"/>
    </source>
</evidence>
<protein>
    <submittedName>
        <fullName evidence="4">Adenosine kinase</fullName>
        <ecNumber evidence="4">2.7.1.20</ecNumber>
    </submittedName>
</protein>
<keyword evidence="1 4" id="KW-0808">Transferase</keyword>
<dbReference type="Pfam" id="PF00294">
    <property type="entry name" value="PfkB"/>
    <property type="match status" value="1"/>
</dbReference>
<gene>
    <name evidence="4" type="ORF">HNQ70_001643</name>
</gene>
<dbReference type="PANTHER" id="PTHR10584:SF166">
    <property type="entry name" value="RIBOKINASE"/>
    <property type="match status" value="1"/>
</dbReference>
<evidence type="ECO:0000313" key="4">
    <source>
        <dbReference type="EMBL" id="MBB5271633.1"/>
    </source>
</evidence>
<dbReference type="EC" id="2.7.1.20" evidence="4"/>
<accession>A0A7W8M8B1</accession>
<dbReference type="Proteomes" id="UP000532440">
    <property type="component" value="Unassembled WGS sequence"/>
</dbReference>
<feature type="domain" description="Carbohydrate kinase PfkB" evidence="3">
    <location>
        <begin position="35"/>
        <end position="292"/>
    </location>
</feature>
<dbReference type="CDD" id="cd01942">
    <property type="entry name" value="ribokinase_group_A"/>
    <property type="match status" value="1"/>
</dbReference>
<keyword evidence="2 4" id="KW-0418">Kinase</keyword>
<proteinExistence type="predicted"/>
<keyword evidence="5" id="KW-1185">Reference proteome</keyword>
<reference evidence="4 5" key="1">
    <citation type="submission" date="2020-08" db="EMBL/GenBank/DDBJ databases">
        <title>Genomic Encyclopedia of Type Strains, Phase IV (KMG-IV): sequencing the most valuable type-strain genomes for metagenomic binning, comparative biology and taxonomic classification.</title>
        <authorList>
            <person name="Goeker M."/>
        </authorList>
    </citation>
    <scope>NUCLEOTIDE SEQUENCE [LARGE SCALE GENOMIC DNA]</scope>
    <source>
        <strain evidence="4 5">DSM 29781</strain>
    </source>
</reference>
<dbReference type="InterPro" id="IPR029056">
    <property type="entry name" value="Ribokinase-like"/>
</dbReference>
<sequence>MTQRVLISGSVAYDTIMVFEGHFKDHILPDRVHMLNVSFLAPRMNREFGGCAANIAYNLKGLGGSPMVLATVGRDAGDYLARLRAQGIDTAQVKTLDDHYTAQAFITTDLSDNQINAFHPGAMSQAHTVSVHDALPAAFGIVAPNGKEAMLTHARQFREAGVPFVFDPGQGLPMFDGEELRALIDAATAVAVNDYESSVLSERTGWSEEQIAARVEALIVTLGADGAQVWTGGTRTAIPACQVTATVDPTGCGDAFRGGLLHGRSLGWDWVASARLGSTMGALKIEHQGAQNHPIVLDEVAARHAAAYGARPW</sequence>
<dbReference type="InterPro" id="IPR011611">
    <property type="entry name" value="PfkB_dom"/>
</dbReference>
<name>A0A7W8M8B1_9BURK</name>
<organism evidence="4 5">
    <name type="scientific">Quisquiliibacterium transsilvanicum</name>
    <dbReference type="NCBI Taxonomy" id="1549638"/>
    <lineage>
        <taxon>Bacteria</taxon>
        <taxon>Pseudomonadati</taxon>
        <taxon>Pseudomonadota</taxon>
        <taxon>Betaproteobacteria</taxon>
        <taxon>Burkholderiales</taxon>
        <taxon>Burkholderiaceae</taxon>
        <taxon>Quisquiliibacterium</taxon>
    </lineage>
</organism>
<dbReference type="RefSeq" id="WP_183966175.1">
    <property type="nucleotide sequence ID" value="NZ_JACHGB010000003.1"/>
</dbReference>
<comment type="caution">
    <text evidence="4">The sequence shown here is derived from an EMBL/GenBank/DDBJ whole genome shotgun (WGS) entry which is preliminary data.</text>
</comment>
<dbReference type="Gene3D" id="3.40.1190.20">
    <property type="match status" value="1"/>
</dbReference>
<dbReference type="SUPFAM" id="SSF53613">
    <property type="entry name" value="Ribokinase-like"/>
    <property type="match status" value="1"/>
</dbReference>
<evidence type="ECO:0000256" key="2">
    <source>
        <dbReference type="ARBA" id="ARBA00022777"/>
    </source>
</evidence>